<sequence>MSLVSTCLSRPTHAPVRAPMRARRAAAVVPGGVSPPFSPGSMMRRGALVTFVKAHNHDNLADDELDVFVDTTGMTKSQAKKARKRARAERQMELERERQHAAVEKNGIATKQMRQQYVECVKKCGDNGVCVEECRIKFKEVI</sequence>
<dbReference type="EMBL" id="BNJQ01000029">
    <property type="protein sequence ID" value="GHP10400.1"/>
    <property type="molecule type" value="Genomic_DNA"/>
</dbReference>
<evidence type="ECO:0000313" key="2">
    <source>
        <dbReference type="Proteomes" id="UP000660262"/>
    </source>
</evidence>
<evidence type="ECO:0000313" key="1">
    <source>
        <dbReference type="EMBL" id="GHP10400.1"/>
    </source>
</evidence>
<dbReference type="Proteomes" id="UP000660262">
    <property type="component" value="Unassembled WGS sequence"/>
</dbReference>
<organism evidence="1 2">
    <name type="scientific">Pycnococcus provasolii</name>
    <dbReference type="NCBI Taxonomy" id="41880"/>
    <lineage>
        <taxon>Eukaryota</taxon>
        <taxon>Viridiplantae</taxon>
        <taxon>Chlorophyta</taxon>
        <taxon>Pseudoscourfieldiophyceae</taxon>
        <taxon>Pseudoscourfieldiales</taxon>
        <taxon>Pycnococcaceae</taxon>
        <taxon>Pycnococcus</taxon>
    </lineage>
</organism>
<accession>A0A830HX68</accession>
<keyword evidence="2" id="KW-1185">Reference proteome</keyword>
<proteinExistence type="predicted"/>
<protein>
    <submittedName>
        <fullName evidence="1">Uncharacterized protein</fullName>
    </submittedName>
</protein>
<comment type="caution">
    <text evidence="1">The sequence shown here is derived from an EMBL/GenBank/DDBJ whole genome shotgun (WGS) entry which is preliminary data.</text>
</comment>
<dbReference type="AlphaFoldDB" id="A0A830HX68"/>
<name>A0A830HX68_9CHLO</name>
<reference evidence="1" key="1">
    <citation type="submission" date="2020-10" db="EMBL/GenBank/DDBJ databases">
        <title>Unveiling of a novel bifunctional photoreceptor, Dualchrome1, isolated from a cosmopolitan green alga.</title>
        <authorList>
            <person name="Suzuki S."/>
            <person name="Kawachi M."/>
        </authorList>
    </citation>
    <scope>NUCLEOTIDE SEQUENCE</scope>
    <source>
        <strain evidence="1">NIES 2893</strain>
    </source>
</reference>
<gene>
    <name evidence="1" type="ORF">PPROV_000913100</name>
</gene>